<feature type="transmembrane region" description="Helical" evidence="6">
    <location>
        <begin position="134"/>
        <end position="159"/>
    </location>
</feature>
<dbReference type="OrthoDB" id="194139at2759"/>
<feature type="transmembrane region" description="Helical" evidence="6">
    <location>
        <begin position="227"/>
        <end position="246"/>
    </location>
</feature>
<evidence type="ECO:0000256" key="4">
    <source>
        <dbReference type="ARBA" id="ARBA00023136"/>
    </source>
</evidence>
<feature type="transmembrane region" description="Helical" evidence="6">
    <location>
        <begin position="339"/>
        <end position="361"/>
    </location>
</feature>
<comment type="subcellular location">
    <subcellularLocation>
        <location evidence="1">Membrane</location>
        <topology evidence="1">Multi-pass membrane protein</topology>
    </subcellularLocation>
</comment>
<evidence type="ECO:0008006" key="9">
    <source>
        <dbReference type="Google" id="ProtNLM"/>
    </source>
</evidence>
<feature type="transmembrane region" description="Helical" evidence="6">
    <location>
        <begin position="165"/>
        <end position="188"/>
    </location>
</feature>
<dbReference type="STRING" id="56646.A0A2L2T6Y4"/>
<keyword evidence="5" id="KW-0325">Glycoprotein</keyword>
<proteinExistence type="predicted"/>
<dbReference type="AlphaFoldDB" id="A0A2L2T6Y4"/>
<dbReference type="SUPFAM" id="SSF103473">
    <property type="entry name" value="MFS general substrate transporter"/>
    <property type="match status" value="1"/>
</dbReference>
<feature type="transmembrane region" description="Helical" evidence="6">
    <location>
        <begin position="433"/>
        <end position="457"/>
    </location>
</feature>
<dbReference type="Proteomes" id="UP000245910">
    <property type="component" value="Chromosome I"/>
</dbReference>
<feature type="transmembrane region" description="Helical" evidence="6">
    <location>
        <begin position="107"/>
        <end position="127"/>
    </location>
</feature>
<evidence type="ECO:0000256" key="3">
    <source>
        <dbReference type="ARBA" id="ARBA00022989"/>
    </source>
</evidence>
<feature type="transmembrane region" description="Helical" evidence="6">
    <location>
        <begin position="38"/>
        <end position="57"/>
    </location>
</feature>
<evidence type="ECO:0000256" key="6">
    <source>
        <dbReference type="SAM" id="Phobius"/>
    </source>
</evidence>
<dbReference type="Gene3D" id="1.20.1250.20">
    <property type="entry name" value="MFS general substrate transporter like domains"/>
    <property type="match status" value="1"/>
</dbReference>
<feature type="transmembrane region" description="Helical" evidence="6">
    <location>
        <begin position="373"/>
        <end position="393"/>
    </location>
</feature>
<dbReference type="Pfam" id="PF07690">
    <property type="entry name" value="MFS_1"/>
    <property type="match status" value="1"/>
</dbReference>
<protein>
    <recommendedName>
        <fullName evidence="9">Major facilitator superfamily (MFS) profile domain-containing protein</fullName>
    </recommendedName>
</protein>
<evidence type="ECO:0000313" key="7">
    <source>
        <dbReference type="EMBL" id="CEI66604.1"/>
    </source>
</evidence>
<dbReference type="InterPro" id="IPR011701">
    <property type="entry name" value="MFS"/>
</dbReference>
<evidence type="ECO:0000256" key="5">
    <source>
        <dbReference type="ARBA" id="ARBA00023180"/>
    </source>
</evidence>
<dbReference type="RefSeq" id="XP_025590321.1">
    <property type="nucleotide sequence ID" value="XM_025731281.2"/>
</dbReference>
<dbReference type="GeneID" id="37254757"/>
<dbReference type="KEGG" id="fvn:FVRRES_03116"/>
<reference evidence="8" key="1">
    <citation type="submission" date="2014-10" db="EMBL/GenBank/DDBJ databases">
        <authorList>
            <person name="King R."/>
        </authorList>
    </citation>
    <scope>NUCLEOTIDE SEQUENCE [LARGE SCALE GENOMIC DNA]</scope>
    <source>
        <strain evidence="8">A3/5</strain>
    </source>
</reference>
<dbReference type="EMBL" id="LN649229">
    <property type="protein sequence ID" value="CEI66604.1"/>
    <property type="molecule type" value="Genomic_DNA"/>
</dbReference>
<feature type="transmembrane region" description="Helical" evidence="6">
    <location>
        <begin position="200"/>
        <end position="221"/>
    </location>
</feature>
<dbReference type="PANTHER" id="PTHR23507:SF1">
    <property type="entry name" value="FI18259P1-RELATED"/>
    <property type="match status" value="1"/>
</dbReference>
<feature type="transmembrane region" description="Helical" evidence="6">
    <location>
        <begin position="399"/>
        <end position="421"/>
    </location>
</feature>
<evidence type="ECO:0000256" key="2">
    <source>
        <dbReference type="ARBA" id="ARBA00022692"/>
    </source>
</evidence>
<keyword evidence="8" id="KW-1185">Reference proteome</keyword>
<evidence type="ECO:0000256" key="1">
    <source>
        <dbReference type="ARBA" id="ARBA00004141"/>
    </source>
</evidence>
<keyword evidence="3 6" id="KW-1133">Transmembrane helix</keyword>
<feature type="transmembrane region" description="Helical" evidence="6">
    <location>
        <begin position="301"/>
        <end position="327"/>
    </location>
</feature>
<organism evidence="7 8">
    <name type="scientific">Fusarium venenatum</name>
    <dbReference type="NCBI Taxonomy" id="56646"/>
    <lineage>
        <taxon>Eukaryota</taxon>
        <taxon>Fungi</taxon>
        <taxon>Dikarya</taxon>
        <taxon>Ascomycota</taxon>
        <taxon>Pezizomycotina</taxon>
        <taxon>Sordariomycetes</taxon>
        <taxon>Hypocreomycetidae</taxon>
        <taxon>Hypocreales</taxon>
        <taxon>Nectriaceae</taxon>
        <taxon>Fusarium</taxon>
    </lineage>
</organism>
<keyword evidence="2 6" id="KW-0812">Transmembrane</keyword>
<accession>A0A2L2T6Y4</accession>
<name>A0A2L2T6Y4_9HYPO</name>
<dbReference type="GO" id="GO:0016020">
    <property type="term" value="C:membrane"/>
    <property type="evidence" value="ECO:0007669"/>
    <property type="project" value="UniProtKB-SubCell"/>
</dbReference>
<feature type="transmembrane region" description="Helical" evidence="6">
    <location>
        <begin position="463"/>
        <end position="482"/>
    </location>
</feature>
<sequence length="484" mass="53680">MPSPSNTDHGQPWSAPLRRVRRWFAAGTDGTSRQHRKLYLLNFWFCVFVLFLTRLGSELLAYPWPNLLVTAICRHYYQNEDGHHGDPSHEYCGDERVMSHWVSMIRLIQFLSPLAATVALIPLGMLLDKGKGRLAFAISILSTVLYWGSIALFGFVQVFPLWCFYISPIFLLLGGGPWSINALVFATLSNAVRPGQRTTAFSFLQGLSGIPGLAGPLLYAASMSPDLWVPFALALIIYSLTLLPALHLKNNNNQHCENSETQDEAVPDETQPLLNTGDNAAHGAIHLNQGGGRGLSQKLHIFTICFACFFGFYLAKGAVVYTTIWVWSRFGHDMAYMNVFIYIEAVVLTTLFLIALPLTIYRLDRNWRVAKRDAILSCTSIACCAIGTFIVLFSPNLAAAIIGFIISILGYVMPVSLRSFLASQLEKDFSGRLFAGIAIMETIGGLVGQPLMTVTYYTESVPFVISLVTYLIMLFLLIGLAIRL</sequence>
<evidence type="ECO:0000313" key="8">
    <source>
        <dbReference type="Proteomes" id="UP000245910"/>
    </source>
</evidence>
<dbReference type="PANTHER" id="PTHR23507">
    <property type="entry name" value="ZGC:174356"/>
    <property type="match status" value="1"/>
</dbReference>
<dbReference type="InterPro" id="IPR036259">
    <property type="entry name" value="MFS_trans_sf"/>
</dbReference>
<dbReference type="GO" id="GO:0022857">
    <property type="term" value="F:transmembrane transporter activity"/>
    <property type="evidence" value="ECO:0007669"/>
    <property type="project" value="InterPro"/>
</dbReference>
<keyword evidence="4 6" id="KW-0472">Membrane</keyword>